<dbReference type="Pfam" id="PF00756">
    <property type="entry name" value="Esterase"/>
    <property type="match status" value="1"/>
</dbReference>
<protein>
    <submittedName>
        <fullName evidence="5">Putative gluconolactonase-hypothetical secreted or membrane associated protein</fullName>
    </submittedName>
</protein>
<evidence type="ECO:0000313" key="5">
    <source>
        <dbReference type="EMBL" id="QJW96600.1"/>
    </source>
</evidence>
<dbReference type="SUPFAM" id="SSF53474">
    <property type="entry name" value="alpha/beta-Hydrolases"/>
    <property type="match status" value="1"/>
</dbReference>
<dbReference type="GO" id="GO:0046872">
    <property type="term" value="F:metal ion binding"/>
    <property type="evidence" value="ECO:0007669"/>
    <property type="project" value="UniProtKB-KW"/>
</dbReference>
<feature type="active site" description="Proton donor/acceptor" evidence="1">
    <location>
        <position position="487"/>
    </location>
</feature>
<dbReference type="Proteomes" id="UP000503447">
    <property type="component" value="Chromosome"/>
</dbReference>
<reference evidence="6" key="1">
    <citation type="submission" date="2020-05" db="EMBL/GenBank/DDBJ databases">
        <title>Frigoriglobus tundricola gen. nov., sp. nov., a psychrotolerant cellulolytic planctomycete of the family Gemmataceae with two divergent copies of 16S rRNA gene.</title>
        <authorList>
            <person name="Kulichevskaya I.S."/>
            <person name="Ivanova A.A."/>
            <person name="Naumoff D.G."/>
            <person name="Beletsky A.V."/>
            <person name="Rijpstra W.I.C."/>
            <person name="Sinninghe Damste J.S."/>
            <person name="Mardanov A.V."/>
            <person name="Ravin N.V."/>
            <person name="Dedysh S.N."/>
        </authorList>
    </citation>
    <scope>NUCLEOTIDE SEQUENCE [LARGE SCALE GENOMIC DNA]</scope>
    <source>
        <strain evidence="6">PL17</strain>
    </source>
</reference>
<dbReference type="PANTHER" id="PTHR48098:SF3">
    <property type="entry name" value="IRON(III) ENTEROBACTIN ESTERASE"/>
    <property type="match status" value="1"/>
</dbReference>
<dbReference type="Gene3D" id="2.120.10.30">
    <property type="entry name" value="TolB, C-terminal domain"/>
    <property type="match status" value="1"/>
</dbReference>
<proteinExistence type="predicted"/>
<dbReference type="EMBL" id="CP053452">
    <property type="protein sequence ID" value="QJW96600.1"/>
    <property type="molecule type" value="Genomic_DNA"/>
</dbReference>
<dbReference type="InterPro" id="IPR013658">
    <property type="entry name" value="SGL"/>
</dbReference>
<accession>A0A6M5YT78</accession>
<dbReference type="Gene3D" id="3.40.50.1820">
    <property type="entry name" value="alpha/beta hydrolase"/>
    <property type="match status" value="1"/>
</dbReference>
<feature type="chain" id="PRO_5026939165" evidence="3">
    <location>
        <begin position="20"/>
        <end position="570"/>
    </location>
</feature>
<organism evidence="5 6">
    <name type="scientific">Frigoriglobus tundricola</name>
    <dbReference type="NCBI Taxonomy" id="2774151"/>
    <lineage>
        <taxon>Bacteria</taxon>
        <taxon>Pseudomonadati</taxon>
        <taxon>Planctomycetota</taxon>
        <taxon>Planctomycetia</taxon>
        <taxon>Gemmatales</taxon>
        <taxon>Gemmataceae</taxon>
        <taxon>Frigoriglobus</taxon>
    </lineage>
</organism>
<dbReference type="InterPro" id="IPR011042">
    <property type="entry name" value="6-blade_b-propeller_TolB-like"/>
</dbReference>
<comment type="cofactor">
    <cofactor evidence="2">
        <name>Zn(2+)</name>
        <dbReference type="ChEBI" id="CHEBI:29105"/>
    </cofactor>
    <text evidence="2">Binds 1 divalent metal cation per subunit.</text>
</comment>
<dbReference type="SUPFAM" id="SSF63829">
    <property type="entry name" value="Calcium-dependent phosphotriesterase"/>
    <property type="match status" value="1"/>
</dbReference>
<dbReference type="PRINTS" id="PR01790">
    <property type="entry name" value="SMP30FAMILY"/>
</dbReference>
<evidence type="ECO:0000256" key="3">
    <source>
        <dbReference type="SAM" id="SignalP"/>
    </source>
</evidence>
<dbReference type="AlphaFoldDB" id="A0A6M5YT78"/>
<dbReference type="Pfam" id="PF08450">
    <property type="entry name" value="SGL"/>
    <property type="match status" value="1"/>
</dbReference>
<keyword evidence="2" id="KW-0862">Zinc</keyword>
<name>A0A6M5YT78_9BACT</name>
<evidence type="ECO:0000259" key="4">
    <source>
        <dbReference type="Pfam" id="PF08450"/>
    </source>
</evidence>
<dbReference type="InterPro" id="IPR050583">
    <property type="entry name" value="Mycobacterial_A85_antigen"/>
</dbReference>
<dbReference type="KEGG" id="ftj:FTUN_4157"/>
<dbReference type="InterPro" id="IPR029058">
    <property type="entry name" value="AB_hydrolase_fold"/>
</dbReference>
<feature type="binding site" evidence="2">
    <location>
        <position position="434"/>
    </location>
    <ligand>
        <name>a divalent metal cation</name>
        <dbReference type="ChEBI" id="CHEBI:60240"/>
    </ligand>
</feature>
<dbReference type="InterPro" id="IPR000801">
    <property type="entry name" value="Esterase-like"/>
</dbReference>
<feature type="signal peptide" evidence="3">
    <location>
        <begin position="1"/>
        <end position="19"/>
    </location>
</feature>
<evidence type="ECO:0000313" key="6">
    <source>
        <dbReference type="Proteomes" id="UP000503447"/>
    </source>
</evidence>
<dbReference type="PANTHER" id="PTHR48098">
    <property type="entry name" value="ENTEROCHELIN ESTERASE-RELATED"/>
    <property type="match status" value="1"/>
</dbReference>
<evidence type="ECO:0000256" key="2">
    <source>
        <dbReference type="PIRSR" id="PIRSR605511-2"/>
    </source>
</evidence>
<dbReference type="InterPro" id="IPR005511">
    <property type="entry name" value="SMP-30"/>
</dbReference>
<sequence length="570" mass="62057">MCRLLSLLFVLPAVAFAPAEEPKQPDTPKGTTFTFTFAKSKVFPGTTRNVTVYVPAQYDGKTPACVYVNQDGLPGYVPPTFDKLIAAKEMPVTVAIGVTPGEVPAANKDALPRFNRSYEYDGLGDAYARMLLNELLPEVETKTASGDRAIVLSKRGTDRAIGGASSGAIAAFTAAWERPDAFSRVFSTIGTYVSLRGGDVYPGLIRKFEPKPIRVYLQDGSKDLNIYGGDWWMANQTMDRALLFAGYEVKHSWNEGGHNGGLAAEVFPEATRWLWKDWPELPKAGQGSSQLKEILIPGEDWKLVGEGYKFTEGPATDAKGDVFFNDVGASKTYKVVGGKPVEWLADSKRGDGQRFGPDGKLYANASGESKVLAWDAEGRSTVFAGGFKGNDLVVLHSGAIYDTAPFDTPNNSKIYYISPKGEKKVVDTGLKFANGITTSPDQTLLYVSDSNTHWVYSYSIQTDGTLANKQKYYHLYARDQDDNSGADGLRCDRDGRLWVATRAGLQVCDQAGRVNAIIPTPNGNVSNLTFGGADMDVLYATCGDKVYSRKVKVKGANAFEKPIKPRRPNL</sequence>
<keyword evidence="3" id="KW-0732">Signal</keyword>
<keyword evidence="2" id="KW-0479">Metal-binding</keyword>
<gene>
    <name evidence="5" type="ORF">FTUN_4157</name>
</gene>
<evidence type="ECO:0000256" key="1">
    <source>
        <dbReference type="PIRSR" id="PIRSR605511-1"/>
    </source>
</evidence>
<dbReference type="RefSeq" id="WP_171476087.1">
    <property type="nucleotide sequence ID" value="NZ_CP053452.2"/>
</dbReference>
<keyword evidence="6" id="KW-1185">Reference proteome</keyword>
<feature type="domain" description="SMP-30/Gluconolactonase/LRE-like region" evidence="4">
    <location>
        <begin position="310"/>
        <end position="541"/>
    </location>
</feature>
<feature type="binding site" evidence="2">
    <location>
        <position position="487"/>
    </location>
    <ligand>
        <name>a divalent metal cation</name>
        <dbReference type="ChEBI" id="CHEBI:60240"/>
    </ligand>
</feature>